<feature type="compositionally biased region" description="Basic and acidic residues" evidence="2">
    <location>
        <begin position="100"/>
        <end position="150"/>
    </location>
</feature>
<dbReference type="InterPro" id="IPR031476">
    <property type="entry name" value="DUF4686"/>
</dbReference>
<evidence type="ECO:0000256" key="2">
    <source>
        <dbReference type="SAM" id="MobiDB-lite"/>
    </source>
</evidence>
<dbReference type="Proteomes" id="UP000694923">
    <property type="component" value="Unplaced"/>
</dbReference>
<feature type="non-terminal residue" evidence="4">
    <location>
        <position position="370"/>
    </location>
</feature>
<feature type="coiled-coil region" evidence="1">
    <location>
        <begin position="299"/>
        <end position="370"/>
    </location>
</feature>
<evidence type="ECO:0000256" key="1">
    <source>
        <dbReference type="SAM" id="Coils"/>
    </source>
</evidence>
<name>A0ABM0RWP5_GALVR</name>
<protein>
    <submittedName>
        <fullName evidence="4">Coiled-coil domain-containing protein 30-like</fullName>
    </submittedName>
</protein>
<feature type="region of interest" description="Disordered" evidence="2">
    <location>
        <begin position="171"/>
        <end position="197"/>
    </location>
</feature>
<dbReference type="Pfam" id="PF15742">
    <property type="entry name" value="DUF4686"/>
    <property type="match status" value="1"/>
</dbReference>
<dbReference type="GeneID" id="103602408"/>
<dbReference type="RefSeq" id="XP_008585036.1">
    <property type="nucleotide sequence ID" value="XM_008586814.1"/>
</dbReference>
<evidence type="ECO:0000313" key="3">
    <source>
        <dbReference type="Proteomes" id="UP000694923"/>
    </source>
</evidence>
<keyword evidence="1" id="KW-0175">Coiled coil</keyword>
<feature type="region of interest" description="Disordered" evidence="2">
    <location>
        <begin position="99"/>
        <end position="157"/>
    </location>
</feature>
<feature type="compositionally biased region" description="Polar residues" evidence="2">
    <location>
        <begin position="171"/>
        <end position="193"/>
    </location>
</feature>
<keyword evidence="3" id="KW-1185">Reference proteome</keyword>
<dbReference type="InterPro" id="IPR052825">
    <property type="entry name" value="CCD-Prefoldin_beta-like"/>
</dbReference>
<proteinExistence type="predicted"/>
<evidence type="ECO:0000313" key="4">
    <source>
        <dbReference type="RefSeq" id="XP_008585036.1"/>
    </source>
</evidence>
<dbReference type="PANTHER" id="PTHR34479:SF1">
    <property type="entry name" value="COILED-COIL DOMAIN-CONTAINING PROTEIN 30"/>
    <property type="match status" value="1"/>
</dbReference>
<feature type="coiled-coil region" evidence="1">
    <location>
        <begin position="240"/>
        <end position="274"/>
    </location>
</feature>
<organism evidence="3 4">
    <name type="scientific">Galeopterus variegatus</name>
    <name type="common">Malayan flying lemur</name>
    <name type="synonym">Cynocephalus variegatus</name>
    <dbReference type="NCBI Taxonomy" id="482537"/>
    <lineage>
        <taxon>Eukaryota</taxon>
        <taxon>Metazoa</taxon>
        <taxon>Chordata</taxon>
        <taxon>Craniata</taxon>
        <taxon>Vertebrata</taxon>
        <taxon>Euteleostomi</taxon>
        <taxon>Mammalia</taxon>
        <taxon>Eutheria</taxon>
        <taxon>Euarchontoglires</taxon>
        <taxon>Dermoptera</taxon>
        <taxon>Cynocephalidae</taxon>
        <taxon>Galeopterus</taxon>
    </lineage>
</organism>
<reference evidence="4" key="1">
    <citation type="submission" date="2025-08" db="UniProtKB">
        <authorList>
            <consortium name="RefSeq"/>
        </authorList>
    </citation>
    <scope>IDENTIFICATION</scope>
</reference>
<gene>
    <name evidence="4" type="primary">LOC103602408</name>
</gene>
<sequence length="370" mass="42909">MEVESEELQKSRSELVCLYNEVQSLPEAAESKEQFLMVYDLLQRENSELETKVLELSQEFEKLNHFTVGEKTATANLITSENICKDLVSKVPVLEVEVQSPKEKREELCPKLGESKQKEIPEESVKEGTFPREEQKEEDSQQNRDMKNEEEQLTMTPEEVVRLREELSHINQSLRQSQNSEDSLDDSSAQYPSSGEKLKCKQQEEAQLCQNLHRLQVLCNSAEKELQYERGRSLDLKQHNSLLQEENLKIKIELKHAQQKLLDSEKTCSSLTAEWKHCQQKIKELELEVLKQAQSIKSWNNLQEKLAQEKSKVADAEGKVLDLQQKLEHAHKVCITDTCILGKKQLEEKIKEAMESEAKVKQQYEEEQKK</sequence>
<dbReference type="PANTHER" id="PTHR34479">
    <property type="entry name" value="COILED-COIL DOMAIN-CONTAINING PROTEIN 30"/>
    <property type="match status" value="1"/>
</dbReference>
<accession>A0ABM0RWP5</accession>